<dbReference type="InterPro" id="IPR036400">
    <property type="entry name" value="Cyt_B5-like_heme/steroid_sf"/>
</dbReference>
<protein>
    <submittedName>
        <fullName evidence="5">Membrane-associated progesterone receptor component 1</fullName>
    </submittedName>
</protein>
<comment type="similarity">
    <text evidence="1">Belongs to the cytochrome b5 family. MAPR subfamily.</text>
</comment>
<dbReference type="GO" id="GO:0005783">
    <property type="term" value="C:endoplasmic reticulum"/>
    <property type="evidence" value="ECO:0007669"/>
    <property type="project" value="TreeGrafter"/>
</dbReference>
<dbReference type="SUPFAM" id="SSF55856">
    <property type="entry name" value="Cytochrome b5-like heme/steroid binding domain"/>
    <property type="match status" value="1"/>
</dbReference>
<evidence type="ECO:0000259" key="3">
    <source>
        <dbReference type="SMART" id="SM01117"/>
    </source>
</evidence>
<dbReference type="OrthoDB" id="547796at2759"/>
<keyword evidence="4" id="KW-1185">Reference proteome</keyword>
<accession>A0A8B7PRB4</accession>
<evidence type="ECO:0000313" key="5">
    <source>
        <dbReference type="RefSeq" id="XP_018028016.1"/>
    </source>
</evidence>
<dbReference type="KEGG" id="hazt:108683232"/>
<dbReference type="Gene3D" id="3.10.120.10">
    <property type="entry name" value="Cytochrome b5-like heme/steroid binding domain"/>
    <property type="match status" value="1"/>
</dbReference>
<dbReference type="RefSeq" id="XP_018028016.1">
    <property type="nucleotide sequence ID" value="XM_018172527.2"/>
</dbReference>
<dbReference type="FunFam" id="3.10.120.10:FF:000003">
    <property type="entry name" value="membrane-associated progesterone receptor component 1"/>
    <property type="match status" value="1"/>
</dbReference>
<evidence type="ECO:0000256" key="2">
    <source>
        <dbReference type="SAM" id="MobiDB-lite"/>
    </source>
</evidence>
<dbReference type="GO" id="GO:0016020">
    <property type="term" value="C:membrane"/>
    <property type="evidence" value="ECO:0007669"/>
    <property type="project" value="TreeGrafter"/>
</dbReference>
<dbReference type="PANTHER" id="PTHR10281:SF106">
    <property type="entry name" value="IP06960P-RELATED"/>
    <property type="match status" value="1"/>
</dbReference>
<evidence type="ECO:0000313" key="4">
    <source>
        <dbReference type="Proteomes" id="UP000694843"/>
    </source>
</evidence>
<feature type="region of interest" description="Disordered" evidence="2">
    <location>
        <begin position="239"/>
        <end position="275"/>
    </location>
</feature>
<dbReference type="InterPro" id="IPR050577">
    <property type="entry name" value="MAPR/NEUFC/NENF-like"/>
</dbReference>
<dbReference type="Proteomes" id="UP000694843">
    <property type="component" value="Unplaced"/>
</dbReference>
<keyword evidence="5" id="KW-0675">Receptor</keyword>
<evidence type="ECO:0000256" key="1">
    <source>
        <dbReference type="ARBA" id="ARBA00038357"/>
    </source>
</evidence>
<dbReference type="PANTHER" id="PTHR10281">
    <property type="entry name" value="MEMBRANE-ASSOCIATED PROGESTERONE RECEPTOR COMPONENT-RELATED"/>
    <property type="match status" value="1"/>
</dbReference>
<reference evidence="5" key="1">
    <citation type="submission" date="2025-08" db="UniProtKB">
        <authorList>
            <consortium name="RefSeq"/>
        </authorList>
    </citation>
    <scope>IDENTIFICATION</scope>
    <source>
        <tissue evidence="5">Whole organism</tissue>
    </source>
</reference>
<organism evidence="4 5">
    <name type="scientific">Hyalella azteca</name>
    <name type="common">Amphipod</name>
    <dbReference type="NCBI Taxonomy" id="294128"/>
    <lineage>
        <taxon>Eukaryota</taxon>
        <taxon>Metazoa</taxon>
        <taxon>Ecdysozoa</taxon>
        <taxon>Arthropoda</taxon>
        <taxon>Crustacea</taxon>
        <taxon>Multicrustacea</taxon>
        <taxon>Malacostraca</taxon>
        <taxon>Eumalacostraca</taxon>
        <taxon>Peracarida</taxon>
        <taxon>Amphipoda</taxon>
        <taxon>Senticaudata</taxon>
        <taxon>Talitrida</taxon>
        <taxon>Talitroidea</taxon>
        <taxon>Hyalellidae</taxon>
        <taxon>Hyalella</taxon>
    </lineage>
</organism>
<dbReference type="SMART" id="SM01117">
    <property type="entry name" value="Cyt-b5"/>
    <property type="match status" value="1"/>
</dbReference>
<name>A0A8B7PRB4_HYAAZ</name>
<feature type="compositionally biased region" description="Basic and acidic residues" evidence="2">
    <location>
        <begin position="253"/>
        <end position="275"/>
    </location>
</feature>
<dbReference type="GeneID" id="108683232"/>
<feature type="domain" description="Cytochrome b5 heme-binding" evidence="3">
    <location>
        <begin position="109"/>
        <end position="206"/>
    </location>
</feature>
<dbReference type="InterPro" id="IPR001199">
    <property type="entry name" value="Cyt_B5-like_heme/steroid-bd"/>
</dbReference>
<proteinExistence type="inferred from homology"/>
<gene>
    <name evidence="5" type="primary">LOC108683232</name>
</gene>
<sequence length="275" mass="29994">MRCCGQVIETRQTAAEDRTITCVIVLSDRLSNLLVKMAGGREAKTSLDPEPEPNFVQQIIMEALSSPLNLALLTVCCVLIYKIFRASRAPPPVAAPSEPSIPKMKKQDMTLTQLRQYDGTGEGKRVCVAVNGKIFDMTRSSHFYGPGGVYSAFAGHDATHALASFNIDDIKNESSDLSDLTPAQMDSVREWEMQFTEKYDYIGRLIKEGETPTEYSDEEDAKESTPDVAVDSAARLRPAAAATVQNMATEKGSGADEEKTVGDDEVKDVGSKKSE</sequence>
<dbReference type="AlphaFoldDB" id="A0A8B7PRB4"/>
<dbReference type="Pfam" id="PF00173">
    <property type="entry name" value="Cyt-b5"/>
    <property type="match status" value="1"/>
</dbReference>